<dbReference type="Pfam" id="PF13815">
    <property type="entry name" value="Dzip-like_N"/>
    <property type="match status" value="1"/>
</dbReference>
<keyword evidence="8 12" id="KW-0175">Coiled coil</keyword>
<dbReference type="GO" id="GO:0060271">
    <property type="term" value="P:cilium assembly"/>
    <property type="evidence" value="ECO:0007669"/>
    <property type="project" value="TreeGrafter"/>
</dbReference>
<dbReference type="GO" id="GO:0008270">
    <property type="term" value="F:zinc ion binding"/>
    <property type="evidence" value="ECO:0007669"/>
    <property type="project" value="UniProtKB-KW"/>
</dbReference>
<dbReference type="InterPro" id="IPR032714">
    <property type="entry name" value="DZIP1_N"/>
</dbReference>
<dbReference type="InterPro" id="IPR058883">
    <property type="entry name" value="DZIP1_dom"/>
</dbReference>
<evidence type="ECO:0000256" key="4">
    <source>
        <dbReference type="ARBA" id="ARBA00022490"/>
    </source>
</evidence>
<dbReference type="InterPro" id="IPR051241">
    <property type="entry name" value="DZIP_RILPL"/>
</dbReference>
<dbReference type="GO" id="GO:0005814">
    <property type="term" value="C:centriole"/>
    <property type="evidence" value="ECO:0007669"/>
    <property type="project" value="UniProtKB-SubCell"/>
</dbReference>
<dbReference type="GO" id="GO:0036064">
    <property type="term" value="C:ciliary basal body"/>
    <property type="evidence" value="ECO:0007669"/>
    <property type="project" value="TreeGrafter"/>
</dbReference>
<dbReference type="Pfam" id="PF25977">
    <property type="entry name" value="DZIP1"/>
    <property type="match status" value="1"/>
</dbReference>
<keyword evidence="9" id="KW-0206">Cytoskeleton</keyword>
<evidence type="ECO:0000259" key="14">
    <source>
        <dbReference type="PROSITE" id="PS50157"/>
    </source>
</evidence>
<feature type="compositionally biased region" description="Polar residues" evidence="13">
    <location>
        <begin position="818"/>
        <end position="837"/>
    </location>
</feature>
<evidence type="ECO:0000256" key="9">
    <source>
        <dbReference type="ARBA" id="ARBA00023212"/>
    </source>
</evidence>
<evidence type="ECO:0000256" key="8">
    <source>
        <dbReference type="ARBA" id="ARBA00023054"/>
    </source>
</evidence>
<feature type="coiled-coil region" evidence="12">
    <location>
        <begin position="282"/>
        <end position="323"/>
    </location>
</feature>
<evidence type="ECO:0000256" key="13">
    <source>
        <dbReference type="SAM" id="MobiDB-lite"/>
    </source>
</evidence>
<evidence type="ECO:0000256" key="1">
    <source>
        <dbReference type="ARBA" id="ARBA00004114"/>
    </source>
</evidence>
<dbReference type="GO" id="GO:0005737">
    <property type="term" value="C:cytoplasm"/>
    <property type="evidence" value="ECO:0007669"/>
    <property type="project" value="TreeGrafter"/>
</dbReference>
<dbReference type="Proteomes" id="UP000308267">
    <property type="component" value="Unassembled WGS sequence"/>
</dbReference>
<keyword evidence="4" id="KW-0963">Cytoplasm</keyword>
<dbReference type="PANTHER" id="PTHR21502">
    <property type="entry name" value="ZINC FINGER PROTEIN DZIP1"/>
    <property type="match status" value="1"/>
</dbReference>
<feature type="region of interest" description="Disordered" evidence="13">
    <location>
        <begin position="661"/>
        <end position="855"/>
    </location>
</feature>
<dbReference type="AlphaFoldDB" id="A0A4S2M8L1"/>
<dbReference type="EMBL" id="SJOL01004921">
    <property type="protein sequence ID" value="TGZ71049.1"/>
    <property type="molecule type" value="Genomic_DNA"/>
</dbReference>
<feature type="compositionally biased region" description="Polar residues" evidence="13">
    <location>
        <begin position="664"/>
        <end position="679"/>
    </location>
</feature>
<comment type="caution">
    <text evidence="15">The sequence shown here is derived from an EMBL/GenBank/DDBJ whole genome shotgun (WGS) entry which is preliminary data.</text>
</comment>
<dbReference type="PROSITE" id="PS00028">
    <property type="entry name" value="ZINC_FINGER_C2H2_1"/>
    <property type="match status" value="1"/>
</dbReference>
<comment type="subcellular location">
    <subcellularLocation>
        <location evidence="2">Cytoplasm</location>
        <location evidence="2">Cytoskeleton</location>
        <location evidence="2">Cilium basal body</location>
    </subcellularLocation>
    <subcellularLocation>
        <location evidence="1">Cytoplasm</location>
        <location evidence="1">Cytoskeleton</location>
        <location evidence="1">Microtubule organizing center</location>
        <location evidence="1">Centrosome</location>
        <location evidence="1">Centriole</location>
    </subcellularLocation>
</comment>
<evidence type="ECO:0000313" key="15">
    <source>
        <dbReference type="EMBL" id="TGZ71049.1"/>
    </source>
</evidence>
<evidence type="ECO:0000256" key="10">
    <source>
        <dbReference type="ARBA" id="ARBA00023273"/>
    </source>
</evidence>
<evidence type="ECO:0000313" key="16">
    <source>
        <dbReference type="Proteomes" id="UP000308267"/>
    </source>
</evidence>
<dbReference type="OrthoDB" id="515971at2759"/>
<protein>
    <recommendedName>
        <fullName evidence="14">C2H2-type domain-containing protein</fullName>
    </recommendedName>
</protein>
<organism evidence="15 16">
    <name type="scientific">Opisthorchis felineus</name>
    <dbReference type="NCBI Taxonomy" id="147828"/>
    <lineage>
        <taxon>Eukaryota</taxon>
        <taxon>Metazoa</taxon>
        <taxon>Spiralia</taxon>
        <taxon>Lophotrochozoa</taxon>
        <taxon>Platyhelminthes</taxon>
        <taxon>Trematoda</taxon>
        <taxon>Digenea</taxon>
        <taxon>Opisthorchiida</taxon>
        <taxon>Opisthorchiata</taxon>
        <taxon>Opisthorchiidae</taxon>
        <taxon>Opisthorchis</taxon>
    </lineage>
</organism>
<accession>A0A4S2M8L1</accession>
<evidence type="ECO:0000256" key="3">
    <source>
        <dbReference type="ARBA" id="ARBA00009131"/>
    </source>
</evidence>
<keyword evidence="5" id="KW-0479">Metal-binding</keyword>
<reference evidence="15 16" key="1">
    <citation type="journal article" date="2019" name="BMC Genomics">
        <title>New insights from Opisthorchis felineus genome: update on genomics of the epidemiologically important liver flukes.</title>
        <authorList>
            <person name="Ershov N.I."/>
            <person name="Mordvinov V.A."/>
            <person name="Prokhortchouk E.B."/>
            <person name="Pakharukova M.Y."/>
            <person name="Gunbin K.V."/>
            <person name="Ustyantsev K."/>
            <person name="Genaev M.A."/>
            <person name="Blinov A.G."/>
            <person name="Mazur A."/>
            <person name="Boulygina E."/>
            <person name="Tsygankova S."/>
            <person name="Khrameeva E."/>
            <person name="Chekanov N."/>
            <person name="Fan G."/>
            <person name="Xiao A."/>
            <person name="Zhang H."/>
            <person name="Xu X."/>
            <person name="Yang H."/>
            <person name="Solovyev V."/>
            <person name="Lee S.M."/>
            <person name="Liu X."/>
            <person name="Afonnikov D.A."/>
            <person name="Skryabin K.G."/>
        </authorList>
    </citation>
    <scope>NUCLEOTIDE SEQUENCE [LARGE SCALE GENOMIC DNA]</scope>
    <source>
        <strain evidence="15">AK-0245</strain>
        <tissue evidence="15">Whole organism</tissue>
    </source>
</reference>
<evidence type="ECO:0000256" key="6">
    <source>
        <dbReference type="ARBA" id="ARBA00022771"/>
    </source>
</evidence>
<feature type="compositionally biased region" description="Basic and acidic residues" evidence="13">
    <location>
        <begin position="778"/>
        <end position="804"/>
    </location>
</feature>
<evidence type="ECO:0000256" key="5">
    <source>
        <dbReference type="ARBA" id="ARBA00022723"/>
    </source>
</evidence>
<keyword evidence="7" id="KW-0862">Zinc</keyword>
<evidence type="ECO:0000256" key="12">
    <source>
        <dbReference type="SAM" id="Coils"/>
    </source>
</evidence>
<dbReference type="PANTHER" id="PTHR21502:SF3">
    <property type="entry name" value="CILIUM ASSEMBLY PROTEIN DZIP1L"/>
    <property type="match status" value="1"/>
</dbReference>
<dbReference type="InterPro" id="IPR013087">
    <property type="entry name" value="Znf_C2H2_type"/>
</dbReference>
<comment type="similarity">
    <text evidence="3">Belongs to the DZIP C2H2-type zinc-finger protein family.</text>
</comment>
<gene>
    <name evidence="15" type="ORF">CRM22_002855</name>
</gene>
<feature type="domain" description="C2H2-type" evidence="14">
    <location>
        <begin position="155"/>
        <end position="183"/>
    </location>
</feature>
<feature type="region of interest" description="Disordered" evidence="13">
    <location>
        <begin position="600"/>
        <end position="630"/>
    </location>
</feature>
<proteinExistence type="inferred from homology"/>
<evidence type="ECO:0000256" key="2">
    <source>
        <dbReference type="ARBA" id="ARBA00004120"/>
    </source>
</evidence>
<keyword evidence="16" id="KW-1185">Reference proteome</keyword>
<name>A0A4S2M8L1_OPIFE</name>
<evidence type="ECO:0000256" key="7">
    <source>
        <dbReference type="ARBA" id="ARBA00022833"/>
    </source>
</evidence>
<feature type="coiled-coil region" evidence="12">
    <location>
        <begin position="98"/>
        <end position="132"/>
    </location>
</feature>
<feature type="compositionally biased region" description="Polar residues" evidence="13">
    <location>
        <begin position="738"/>
        <end position="748"/>
    </location>
</feature>
<dbReference type="PROSITE" id="PS50157">
    <property type="entry name" value="ZINC_FINGER_C2H2_2"/>
    <property type="match status" value="1"/>
</dbReference>
<evidence type="ECO:0000256" key="11">
    <source>
        <dbReference type="PROSITE-ProRule" id="PRU00042"/>
    </source>
</evidence>
<sequence>MTTRKECSLRNTPIHPFVFRQRKEKVDWRRLASIDVTRVINEMDVGTLQDVLPSVAFCDITCEVDMRYVDSNLIKLFQLAQLLVEYLLHSQSYLISSVDSLKEENSSLQKDLNTVKQDLTEKMNKLTAVRRECHRRRLLLLAQQQLMDSGPQSYHRCLYCPKAFLNASFLAAHVQRRHLGTENLGQPPTLISERGSQNTPLMAETVHIQTNNVQTNVVEKDVRELLAYLRSTSSKAEAGVPHQNKQSGGNLRHVTTHTGTVDEFACKEVYVTAENEKSDWKRTMAEEHRQELEALKRIFENELRDLRKQYEVTQADLAELKAKPAMFNVDEIVDDAAVVPSRQHPNKGTPTDSEAIVKESSVRCVGVSATGLPSHLLPQEHPVVCDRSQIQPSVGRMFEGSESKISKLSRPSSEHLSAAFDDTPLYHPSVMQPVEIDQPAFDNTRKTPKKAVDYEDSGSENKDEPVFDSTVQLPTTTRASTPLPNQNLDSSLLRHGRLLEQLRADPQTIQGLRHEVERLLSEHLVERNINIDQSRLSTSKFNEHLGALKRDREHLCRKHLNFMKTREALAQHVDRLARAALSGRSGDRLASSKFCAGSQQSVKGRSLSRARLPPSGVYSPGYVHQSGIPHSTQQHINIHSPVGQSMPTLSGPEQEVQHFGISPFRSTGSIGLTQHSSPTRRYDPQIDTRSCVGSHRADHQSLSSRGSSDRLERSSRHSRFAATAQPSAPQHQPGCSKRTVSSHTSPITYFSHDRRVVTFGSGRSDGKNNTDTSSDDWNSSKEDLQNPVGRVERKLPIPDERTKGIGDNSGGIQHDNDTQVVSQSHPGQSNTNAQFTVPSAGRITPGKIQSTRTDEEDVFSVSSINGNGNDENSLEFNRETPHKQDADLFGACCSIDPSVIESHAQSAALGPRPTTRFGSTDRQVPLVTSPVFGLHRPV</sequence>
<keyword evidence="10" id="KW-0966">Cell projection</keyword>
<keyword evidence="6 11" id="KW-0863">Zinc-finger</keyword>
<feature type="region of interest" description="Disordered" evidence="13">
    <location>
        <begin position="437"/>
        <end position="468"/>
    </location>
</feature>